<dbReference type="RefSeq" id="WP_218588573.1">
    <property type="nucleotide sequence ID" value="NZ_FRCY01000013.1"/>
</dbReference>
<dbReference type="Pfam" id="PF08450">
    <property type="entry name" value="SGL"/>
    <property type="match status" value="1"/>
</dbReference>
<feature type="active site" description="Proton donor/acceptor" evidence="1">
    <location>
        <position position="233"/>
    </location>
</feature>
<dbReference type="PANTHER" id="PTHR47572">
    <property type="entry name" value="LIPOPROTEIN-RELATED"/>
    <property type="match status" value="1"/>
</dbReference>
<evidence type="ECO:0000256" key="2">
    <source>
        <dbReference type="PIRSR" id="PIRSR605511-2"/>
    </source>
</evidence>
<name>A0A1M7Q1Z7_9BACT</name>
<dbReference type="Proteomes" id="UP000184513">
    <property type="component" value="Unassembled WGS sequence"/>
</dbReference>
<dbReference type="SUPFAM" id="SSF63829">
    <property type="entry name" value="Calcium-dependent phosphotriesterase"/>
    <property type="match status" value="1"/>
</dbReference>
<feature type="binding site" evidence="2">
    <location>
        <position position="186"/>
    </location>
    <ligand>
        <name>a divalent metal cation</name>
        <dbReference type="ChEBI" id="CHEBI:60240"/>
    </ligand>
</feature>
<keyword evidence="5" id="KW-1185">Reference proteome</keyword>
<evidence type="ECO:0000259" key="3">
    <source>
        <dbReference type="Pfam" id="PF08450"/>
    </source>
</evidence>
<dbReference type="Gene3D" id="2.120.10.30">
    <property type="entry name" value="TolB, C-terminal domain"/>
    <property type="match status" value="1"/>
</dbReference>
<sequence>MSIIKEKIWYALLLILVTGGCSGTDKNKNMAKKKDMEDLYKSERFTEKSEFTSGIEGPAVDKEGNLYVVNFGKAGTIGKVSPGGDASLFVTLPEGSTGNGIRFNSKGEMLIADYTGHNVLKVDMESREVSVYAHHDGLNQPNDLAIMDNDILFASDPNWGESTGQIWRIGPDAQFELLESGMGTTNGIEVSPDNKTLYVNESVQRNVWAYDLDENGNLSNKRLIHTFEDFGMDGMRTDASGNLFITRHGKGTIVQLSPKGELIREFTVSGMKPSNIAFGGSDGKTAYVTLQDDGNIDRFRSEHPGRSFRK</sequence>
<feature type="binding site" evidence="2">
    <location>
        <position position="233"/>
    </location>
    <ligand>
        <name>a divalent metal cation</name>
        <dbReference type="ChEBI" id="CHEBI:60240"/>
    </ligand>
</feature>
<dbReference type="InterPro" id="IPR013658">
    <property type="entry name" value="SGL"/>
</dbReference>
<accession>A0A1M7Q1Z7</accession>
<dbReference type="GO" id="GO:0046872">
    <property type="term" value="F:metal ion binding"/>
    <property type="evidence" value="ECO:0007669"/>
    <property type="project" value="UniProtKB-KW"/>
</dbReference>
<dbReference type="PROSITE" id="PS51257">
    <property type="entry name" value="PROKAR_LIPOPROTEIN"/>
    <property type="match status" value="1"/>
</dbReference>
<keyword evidence="2" id="KW-0862">Zinc</keyword>
<dbReference type="InterPro" id="IPR005511">
    <property type="entry name" value="SMP-30"/>
</dbReference>
<dbReference type="InterPro" id="IPR011042">
    <property type="entry name" value="6-blade_b-propeller_TolB-like"/>
</dbReference>
<dbReference type="AlphaFoldDB" id="A0A1M7Q1Z7"/>
<comment type="cofactor">
    <cofactor evidence="2">
        <name>Zn(2+)</name>
        <dbReference type="ChEBI" id="CHEBI:29105"/>
    </cofactor>
    <text evidence="2">Binds 1 divalent metal cation per subunit.</text>
</comment>
<evidence type="ECO:0000313" key="4">
    <source>
        <dbReference type="EMBL" id="SHN24211.1"/>
    </source>
</evidence>
<reference evidence="4 5" key="1">
    <citation type="submission" date="2016-11" db="EMBL/GenBank/DDBJ databases">
        <authorList>
            <person name="Jaros S."/>
            <person name="Januszkiewicz K."/>
            <person name="Wedrychowicz H."/>
        </authorList>
    </citation>
    <scope>NUCLEOTIDE SEQUENCE [LARGE SCALE GENOMIC DNA]</scope>
    <source>
        <strain evidence="4 5">CGMCC 1.6102</strain>
    </source>
</reference>
<dbReference type="EMBL" id="FRCY01000013">
    <property type="protein sequence ID" value="SHN24211.1"/>
    <property type="molecule type" value="Genomic_DNA"/>
</dbReference>
<gene>
    <name evidence="4" type="ORF">SAMN04488057_11337</name>
</gene>
<dbReference type="PANTHER" id="PTHR47572:SF5">
    <property type="entry name" value="BLR2277 PROTEIN"/>
    <property type="match status" value="1"/>
</dbReference>
<evidence type="ECO:0000256" key="1">
    <source>
        <dbReference type="PIRSR" id="PIRSR605511-1"/>
    </source>
</evidence>
<proteinExistence type="predicted"/>
<dbReference type="STRING" id="388280.SAMN04488057_11337"/>
<organism evidence="4 5">
    <name type="scientific">Cyclobacterium lianum</name>
    <dbReference type="NCBI Taxonomy" id="388280"/>
    <lineage>
        <taxon>Bacteria</taxon>
        <taxon>Pseudomonadati</taxon>
        <taxon>Bacteroidota</taxon>
        <taxon>Cytophagia</taxon>
        <taxon>Cytophagales</taxon>
        <taxon>Cyclobacteriaceae</taxon>
        <taxon>Cyclobacterium</taxon>
    </lineage>
</organism>
<dbReference type="InterPro" id="IPR051262">
    <property type="entry name" value="SMP-30/CGR1_Lactonase"/>
</dbReference>
<evidence type="ECO:0000313" key="5">
    <source>
        <dbReference type="Proteomes" id="UP000184513"/>
    </source>
</evidence>
<keyword evidence="2" id="KW-0479">Metal-binding</keyword>
<dbReference type="PRINTS" id="PR01790">
    <property type="entry name" value="SMP30FAMILY"/>
</dbReference>
<feature type="binding site" evidence="2">
    <location>
        <position position="142"/>
    </location>
    <ligand>
        <name>substrate</name>
    </ligand>
</feature>
<feature type="domain" description="SMP-30/Gluconolactonase/LRE-like region" evidence="3">
    <location>
        <begin position="56"/>
        <end position="290"/>
    </location>
</feature>
<protein>
    <submittedName>
        <fullName evidence="4">Sugar lactone lactonase YvrE</fullName>
    </submittedName>
</protein>